<accession>A0A1I5PCS8</accession>
<dbReference type="STRING" id="1079859.SAMN04515674_102413"/>
<protein>
    <recommendedName>
        <fullName evidence="4">Outer membrane lipoprotein-sorting protein</fullName>
    </recommendedName>
</protein>
<keyword evidence="1" id="KW-0732">Signal</keyword>
<dbReference type="Proteomes" id="UP000199306">
    <property type="component" value="Unassembled WGS sequence"/>
</dbReference>
<keyword evidence="3" id="KW-1185">Reference proteome</keyword>
<evidence type="ECO:0000313" key="2">
    <source>
        <dbReference type="EMBL" id="SFP31918.1"/>
    </source>
</evidence>
<reference evidence="2 3" key="1">
    <citation type="submission" date="2016-10" db="EMBL/GenBank/DDBJ databases">
        <authorList>
            <person name="de Groot N.N."/>
        </authorList>
    </citation>
    <scope>NUCLEOTIDE SEQUENCE [LARGE SCALE GENOMIC DNA]</scope>
    <source>
        <strain evidence="3">E92,LMG 26720,CCM 7988</strain>
    </source>
</reference>
<dbReference type="OrthoDB" id="128937at2"/>
<dbReference type="RefSeq" id="WP_092013205.1">
    <property type="nucleotide sequence ID" value="NZ_FOXH01000002.1"/>
</dbReference>
<gene>
    <name evidence="2" type="ORF">SAMN04515674_102413</name>
</gene>
<dbReference type="Gene3D" id="2.50.20.10">
    <property type="entry name" value="Lipoprotein localisation LolA/LolB/LppX"/>
    <property type="match status" value="1"/>
</dbReference>
<name>A0A1I5PCS8_9BACT</name>
<proteinExistence type="predicted"/>
<evidence type="ECO:0008006" key="4">
    <source>
        <dbReference type="Google" id="ProtNLM"/>
    </source>
</evidence>
<dbReference type="EMBL" id="FOXH01000002">
    <property type="protein sequence ID" value="SFP31918.1"/>
    <property type="molecule type" value="Genomic_DNA"/>
</dbReference>
<sequence length="244" mass="26454">MKVTKFFASAAVAVLLSVSAFAQTVDEVVAKHIEAMGGIDKWKSIKGVEMNNSMSMQGMDISMKSVVIPGKAMKSTVKVMGQEIITVINGETGWSIRPAMMGGTGEAEDLPKDQLKMTRGQMDLGGLLVNYKEKGSTLELAGKEKMDGGDVYKLKLTDKAGEVTNIFVSASTYYILKTAGKRTINGQDIDTEVNYSNFKQVEGLTFPFTMETASPMGGQITIETESIKLNPTIDEAIFQRPAKK</sequence>
<feature type="signal peptide" evidence="1">
    <location>
        <begin position="1"/>
        <end position="22"/>
    </location>
</feature>
<dbReference type="AlphaFoldDB" id="A0A1I5PCS8"/>
<evidence type="ECO:0000313" key="3">
    <source>
        <dbReference type="Proteomes" id="UP000199306"/>
    </source>
</evidence>
<evidence type="ECO:0000256" key="1">
    <source>
        <dbReference type="SAM" id="SignalP"/>
    </source>
</evidence>
<organism evidence="2 3">
    <name type="scientific">Pseudarcicella hirudinis</name>
    <dbReference type="NCBI Taxonomy" id="1079859"/>
    <lineage>
        <taxon>Bacteria</taxon>
        <taxon>Pseudomonadati</taxon>
        <taxon>Bacteroidota</taxon>
        <taxon>Cytophagia</taxon>
        <taxon>Cytophagales</taxon>
        <taxon>Flectobacillaceae</taxon>
        <taxon>Pseudarcicella</taxon>
    </lineage>
</organism>
<feature type="chain" id="PRO_5011756864" description="Outer membrane lipoprotein-sorting protein" evidence="1">
    <location>
        <begin position="23"/>
        <end position="244"/>
    </location>
</feature>